<keyword evidence="3" id="KW-0732">Signal</keyword>
<evidence type="ECO:0000313" key="6">
    <source>
        <dbReference type="EMBL" id="PEN53773.1"/>
    </source>
</evidence>
<dbReference type="InterPro" id="IPR022385">
    <property type="entry name" value="Rhs_assc_core"/>
</dbReference>
<protein>
    <submittedName>
        <fullName evidence="6">Wall-associated protein</fullName>
    </submittedName>
</protein>
<feature type="domain" description="Teneurin-like YD-shell" evidence="5">
    <location>
        <begin position="1060"/>
        <end position="1139"/>
    </location>
</feature>
<gene>
    <name evidence="6" type="ORF">CN596_14905</name>
</gene>
<dbReference type="EMBL" id="NUAJ01000015">
    <property type="protein sequence ID" value="PEN53773.1"/>
    <property type="molecule type" value="Genomic_DNA"/>
</dbReference>
<dbReference type="PANTHER" id="PTHR32305">
    <property type="match status" value="1"/>
</dbReference>
<dbReference type="NCBIfam" id="TIGR03696">
    <property type="entry name" value="Rhs_assc_core"/>
    <property type="match status" value="1"/>
</dbReference>
<evidence type="ECO:0000259" key="5">
    <source>
        <dbReference type="Pfam" id="PF25023"/>
    </source>
</evidence>
<dbReference type="Pfam" id="PF20148">
    <property type="entry name" value="DUF6531"/>
    <property type="match status" value="1"/>
</dbReference>
<feature type="domain" description="Teneurin-like YD-shell" evidence="5">
    <location>
        <begin position="1791"/>
        <end position="2076"/>
    </location>
</feature>
<dbReference type="NCBIfam" id="TIGR01643">
    <property type="entry name" value="YD_repeat_2x"/>
    <property type="match status" value="3"/>
</dbReference>
<accession>A0AB36SN24</accession>
<evidence type="ECO:0000313" key="7">
    <source>
        <dbReference type="Proteomes" id="UP000220934"/>
    </source>
</evidence>
<dbReference type="InterPro" id="IPR056823">
    <property type="entry name" value="TEN-like_YD-shell"/>
</dbReference>
<feature type="signal peptide" evidence="3">
    <location>
        <begin position="1"/>
        <end position="26"/>
    </location>
</feature>
<feature type="region of interest" description="Disordered" evidence="2">
    <location>
        <begin position="36"/>
        <end position="78"/>
    </location>
</feature>
<evidence type="ECO:0000256" key="3">
    <source>
        <dbReference type="SAM" id="SignalP"/>
    </source>
</evidence>
<dbReference type="InterPro" id="IPR045351">
    <property type="entry name" value="DUF6531"/>
</dbReference>
<keyword evidence="1" id="KW-0677">Repeat</keyword>
<sequence length="2214" mass="247270">MKKKKPKKRWLSFLVHLMIMTLIVSSIPIPTQAETAPPFVPPVKPEQPTTPSDKLSAPDPKTSKKSRHTQSLKAAQPTEIVENRTETQKVFDNGNGTFTKKMYTEPVHMKENGKWEEISSNLKATSTKKIVTKKTELKSSFQQVMKNGEYATFEAQGHSIQYALKQARGEKDGLQSSTVDATYKDNTIWYKGVFPNIDLRTTNFNGMVKEDLILHQYTGHHAFVFELKTDLQPTLEQDGSIHLQDEQKKIIFTLPKPYMSDSNVNAELGAAVTSQDVAYKLEKKSSGLYELTVTADAKWLQAPERVYPVYIDPPLELGGFSSAYASSAYPNANYSGGALWDSARNEFVLNVGYFNGTTGTNEAFIKTDFSGLQNTNATIQSAKFYAYATHHYYTNSPNGVWLDEITNDWNPASLNWYSRPGSMNITSTNVGRGQWAVFDVTNTVQAWANGSKQSYGFKLHTNGNGQGFWKKFVAAENGVNAPYLEVTYTYPTPSTPRVTANSNGSGSNSGYLDISWDAAPGATGYEVMIFNGYDYEYYPVGNVTNWSTKGKNIWPTPNEVAQGEFNLHDDNKGSELALDPAPVYRNAFLAGSPYGDYSSAHRYWIRVIATYPYGYGPWSEANTPYIPLEPPKQPTGSAYVNIAGNDGYTSINWNFIPGATGYKVWVYNGKEYEAFDVGNVTTWTTQNQNIWPTQTEISLGRYLLHHDKAGTELALDPSPVYRNSGGNYPTHTNYWFRVTAYSTTGYPESGISDPPFTPVFTKTSLLGMQDYWANVPVIGGQVTASNGNFVMDENDFKLDGRGPGISIDRTYNSQDKGVGMFGKGWYSSVEENIREEANGNLLLTEEDKGNILFTKIGNNQYQAPNGIDLEATKTSDGFEIKAKDQSVRFFTAEGKIKSEKDAYENEVKYEYDSITKKLKSITDASGKVFTFTYTGEYVSKITGPSVGTEPREVTFEYNGNDLVASTTPEKKKYRYGYENGKLRYTYDPKHTEAKPYKTTYTYEGEKLVKVTDPLGKETTIAYNDETREVTVTDPKGVKDIYAYTVAGNPLKTIVDADGLKLTTTFEYQANRLTKKTNPKDQGQRVSESYTYDGKGNVTSVTDTLGTEKYEYNANNDVTKVTDTEGKTTTVTYDGTNAVSATTKGNETNQAGNTSSVTKYSAKGNPVAGSSELAMATNLMRNAGFESPVNAGNLGVLQGADDGTISQDTSVRAPGALGGKASLKVVSKAKDTSLGYIIGAQDVFADPNQTYTLSGWVKTENLKNASAFFNIVLLDGNGNPVSSPFRDNRYSKLTGTKEWTERQLTFRTTADTKRVRIYMEVEHQNDPTAGGTAWFDNMQLEEGVVSSSYNPVINSSFEDGTTDWWGFKGNISADSNQTIDGGQSLKLVRNTTSDSESSVYQTIMLNQAEAQPITVTGMSKAESVPKSSNEAPNSGYAMVMNTFYQDGTVAVFEVPFATGTHDWQRVATTIPATKPIKQIDIAPLLRGNMTGTVWFDAIRVIDGNKITKQEYDSDENYIKAMYDEENRKTSFTYDTYGNKKTETDPKDNKRSYEYNADNQLTKTTLPNSTSVAYQYDNNGNVIEKLITADSKTQKVTYEYDVDNKLTIFKDALSRQILHTYDANANRINTKMPTGNLLEWTYDAANRITEAKRNGQVAFSYEYDANGNETKVTDSVNGVTRDKAYDVGNRITSMTDRDGSVSWMYHDKTHKLKETKIAHGSYNNTTSYVYNALDQNTDIVDGGQTYRFDYDEFGNVRTYTAGNGAGASFQYDQTNKVKQVTVGNKQGDILLYETYQYDANGNRKGIERQTSTGKQTVSYEYDSINQLKKETLADGTVNTYGYDGFGNRMSVKLGSASAITAQFNEGNQLTKFGNETLTYDVNGNRTSDGKYTYTWNEADQLIAITKQGESAPFAKYKYDDDGRRIEKEVNGQITRYFYDGDSINPLYETNGDGKVLRQYAYSIDGVRLAMKTEGQTFYYHYNPRGDVIAMTDQNGQVVANYEYDAWGNVLKSEAQGLAADNPFGYAGYMYDKEIGMYYLIARYYHPEHGVFLSVDPDPGDEDDPVTQNGYTYADNNPVMMVDPDGHLAWFVPLAIHGARIAAPHVIRYAGRVTAKHLAKRHTVYVLKNSTGKVKYVGRTVNVVARKAAHRINHPDLKFTRVRRNLNYFEARGMEHRFYLKYGGKKELRNRIRPVSKKNKNYKFYMQQSRAKYKKWK</sequence>
<dbReference type="Pfam" id="PF25023">
    <property type="entry name" value="TEN_YD-shell"/>
    <property type="match status" value="2"/>
</dbReference>
<organism evidence="6 7">
    <name type="scientific">Bacillus toyonensis</name>
    <dbReference type="NCBI Taxonomy" id="155322"/>
    <lineage>
        <taxon>Bacteria</taxon>
        <taxon>Bacillati</taxon>
        <taxon>Bacillota</taxon>
        <taxon>Bacilli</taxon>
        <taxon>Bacillales</taxon>
        <taxon>Bacillaceae</taxon>
        <taxon>Bacillus</taxon>
        <taxon>Bacillus cereus group</taxon>
    </lineage>
</organism>
<dbReference type="Gene3D" id="2.180.10.10">
    <property type="entry name" value="RHS repeat-associated core"/>
    <property type="match status" value="3"/>
</dbReference>
<proteinExistence type="predicted"/>
<feature type="chain" id="PRO_5044314272" evidence="3">
    <location>
        <begin position="27"/>
        <end position="2214"/>
    </location>
</feature>
<dbReference type="RefSeq" id="WP_098060351.1">
    <property type="nucleotide sequence ID" value="NZ_NUAJ01000015.1"/>
</dbReference>
<dbReference type="Proteomes" id="UP000220934">
    <property type="component" value="Unassembled WGS sequence"/>
</dbReference>
<dbReference type="Gene3D" id="2.60.120.260">
    <property type="entry name" value="Galactose-binding domain-like"/>
    <property type="match status" value="2"/>
</dbReference>
<dbReference type="InterPro" id="IPR006530">
    <property type="entry name" value="YD"/>
</dbReference>
<evidence type="ECO:0000259" key="4">
    <source>
        <dbReference type="Pfam" id="PF20148"/>
    </source>
</evidence>
<feature type="domain" description="DUF6531" evidence="4">
    <location>
        <begin position="780"/>
        <end position="853"/>
    </location>
</feature>
<dbReference type="FunFam" id="2.180.10.10:FF:000010">
    <property type="entry name" value="Cell wall-associated protein"/>
    <property type="match status" value="1"/>
</dbReference>
<dbReference type="InterPro" id="IPR031325">
    <property type="entry name" value="RHS_repeat"/>
</dbReference>
<evidence type="ECO:0000256" key="2">
    <source>
        <dbReference type="SAM" id="MobiDB-lite"/>
    </source>
</evidence>
<dbReference type="NCBIfam" id="NF033679">
    <property type="entry name" value="DNRLRE_dom"/>
    <property type="match status" value="1"/>
</dbReference>
<dbReference type="Pfam" id="PF05593">
    <property type="entry name" value="RHS_repeat"/>
    <property type="match status" value="2"/>
</dbReference>
<dbReference type="Gene3D" id="2.60.120.970">
    <property type="match status" value="1"/>
</dbReference>
<reference evidence="6 7" key="1">
    <citation type="submission" date="2017-09" db="EMBL/GenBank/DDBJ databases">
        <title>Large-scale bioinformatics analysis of Bacillus genomes uncovers conserved roles of natural products in bacterial physiology.</title>
        <authorList>
            <consortium name="Agbiome Team Llc"/>
            <person name="Bleich R.M."/>
            <person name="Kirk G.J."/>
            <person name="Santa Maria K.C."/>
            <person name="Allen S.E."/>
            <person name="Farag S."/>
            <person name="Shank E.A."/>
            <person name="Bowers A."/>
        </authorList>
    </citation>
    <scope>NUCLEOTIDE SEQUENCE [LARGE SCALE GENOMIC DNA]</scope>
    <source>
        <strain evidence="6 7">AFS027958</strain>
    </source>
</reference>
<dbReference type="PANTHER" id="PTHR32305:SF17">
    <property type="entry name" value="TRNA NUCLEASE WAPA"/>
    <property type="match status" value="1"/>
</dbReference>
<dbReference type="SUPFAM" id="SSF49785">
    <property type="entry name" value="Galactose-binding domain-like"/>
    <property type="match status" value="1"/>
</dbReference>
<comment type="caution">
    <text evidence="6">The sequence shown here is derived from an EMBL/GenBank/DDBJ whole genome shotgun (WGS) entry which is preliminary data.</text>
</comment>
<name>A0AB36SN24_9BACI</name>
<dbReference type="InterPro" id="IPR050708">
    <property type="entry name" value="T6SS_VgrG/RHS"/>
</dbReference>
<dbReference type="InterPro" id="IPR008979">
    <property type="entry name" value="Galactose-bd-like_sf"/>
</dbReference>
<evidence type="ECO:0000256" key="1">
    <source>
        <dbReference type="ARBA" id="ARBA00022737"/>
    </source>
</evidence>